<dbReference type="AlphaFoldDB" id="A0A3N1KWD7"/>
<reference evidence="2 3" key="1">
    <citation type="submission" date="2018-11" db="EMBL/GenBank/DDBJ databases">
        <title>Genomic Encyclopedia of Type Strains, Phase IV (KMG-IV): sequencing the most valuable type-strain genomes for metagenomic binning, comparative biology and taxonomic classification.</title>
        <authorList>
            <person name="Goeker M."/>
        </authorList>
    </citation>
    <scope>NUCLEOTIDE SEQUENCE [LARGE SCALE GENOMIC DNA]</scope>
    <source>
        <strain evidence="2 3">DSM 5900</strain>
    </source>
</reference>
<keyword evidence="3" id="KW-1185">Reference proteome</keyword>
<dbReference type="OrthoDB" id="7997654at2"/>
<proteinExistence type="predicted"/>
<name>A0A3N1KWD7_9PROT</name>
<accession>A0A3N1KWD7</accession>
<evidence type="ECO:0000313" key="2">
    <source>
        <dbReference type="EMBL" id="ROP83742.1"/>
    </source>
</evidence>
<sequence>MSLIQNEQAKLTGTFLNGTAIAALVAGTIAPFASLLYGVNPPVASPVGVVASAGTLILVGVALHILARSLLRKLKQ</sequence>
<comment type="caution">
    <text evidence="2">The sequence shown here is derived from an EMBL/GenBank/DDBJ whole genome shotgun (WGS) entry which is preliminary data.</text>
</comment>
<gene>
    <name evidence="2" type="ORF">EDC65_4391</name>
</gene>
<protein>
    <submittedName>
        <fullName evidence="2">Uncharacterized protein</fullName>
    </submittedName>
</protein>
<dbReference type="Proteomes" id="UP000278222">
    <property type="component" value="Unassembled WGS sequence"/>
</dbReference>
<dbReference type="RefSeq" id="WP_142235806.1">
    <property type="nucleotide sequence ID" value="NZ_AP019700.1"/>
</dbReference>
<evidence type="ECO:0000256" key="1">
    <source>
        <dbReference type="SAM" id="Phobius"/>
    </source>
</evidence>
<keyword evidence="1" id="KW-0472">Membrane</keyword>
<organism evidence="2 3">
    <name type="scientific">Stella humosa</name>
    <dbReference type="NCBI Taxonomy" id="94"/>
    <lineage>
        <taxon>Bacteria</taxon>
        <taxon>Pseudomonadati</taxon>
        <taxon>Pseudomonadota</taxon>
        <taxon>Alphaproteobacteria</taxon>
        <taxon>Rhodospirillales</taxon>
        <taxon>Stellaceae</taxon>
        <taxon>Stella</taxon>
    </lineage>
</organism>
<dbReference type="EMBL" id="RJKX01000016">
    <property type="protein sequence ID" value="ROP83742.1"/>
    <property type="molecule type" value="Genomic_DNA"/>
</dbReference>
<feature type="transmembrane region" description="Helical" evidence="1">
    <location>
        <begin position="12"/>
        <end position="37"/>
    </location>
</feature>
<keyword evidence="1" id="KW-1133">Transmembrane helix</keyword>
<keyword evidence="1" id="KW-0812">Transmembrane</keyword>
<feature type="transmembrane region" description="Helical" evidence="1">
    <location>
        <begin position="43"/>
        <end position="67"/>
    </location>
</feature>
<evidence type="ECO:0000313" key="3">
    <source>
        <dbReference type="Proteomes" id="UP000278222"/>
    </source>
</evidence>